<keyword evidence="2" id="KW-0812">Transmembrane</keyword>
<feature type="compositionally biased region" description="Low complexity" evidence="1">
    <location>
        <begin position="57"/>
        <end position="69"/>
    </location>
</feature>
<comment type="caution">
    <text evidence="3">The sequence shown here is derived from an EMBL/GenBank/DDBJ whole genome shotgun (WGS) entry which is preliminary data.</text>
</comment>
<organism evidence="3 4">
    <name type="scientific">Candidatus Accumulibacter meliphilus</name>
    <dbReference type="NCBI Taxonomy" id="2211374"/>
    <lineage>
        <taxon>Bacteria</taxon>
        <taxon>Pseudomonadati</taxon>
        <taxon>Pseudomonadota</taxon>
        <taxon>Betaproteobacteria</taxon>
        <taxon>Candidatus Accumulibacter</taxon>
    </lineage>
</organism>
<sequence>MYIIVIGWLYVTVLMALTESSVVAGILSLTFYGLLPTALLIWLFGGPTRRRAARMARQANETNAANAANGFRETKQPHDR</sequence>
<evidence type="ECO:0000313" key="3">
    <source>
        <dbReference type="EMBL" id="RDE48901.1"/>
    </source>
</evidence>
<dbReference type="AlphaFoldDB" id="A0A369XFN0"/>
<feature type="region of interest" description="Disordered" evidence="1">
    <location>
        <begin position="57"/>
        <end position="80"/>
    </location>
</feature>
<dbReference type="Proteomes" id="UP000253831">
    <property type="component" value="Unassembled WGS sequence"/>
</dbReference>
<protein>
    <recommendedName>
        <fullName evidence="5">Transmembrane protein</fullName>
    </recommendedName>
</protein>
<keyword evidence="2" id="KW-0472">Membrane</keyword>
<evidence type="ECO:0000313" key="4">
    <source>
        <dbReference type="Proteomes" id="UP000253831"/>
    </source>
</evidence>
<keyword evidence="2" id="KW-1133">Transmembrane helix</keyword>
<gene>
    <name evidence="3" type="ORF">DVS81_19610</name>
</gene>
<reference evidence="3 4" key="1">
    <citation type="submission" date="2018-05" db="EMBL/GenBank/DDBJ databases">
        <title>Integrated omic analyses show evidence that a Ca. Accumulibacter phosphatis strain performs denitrification under micro-aerobic conditions.</title>
        <authorList>
            <person name="Camejo P.Y."/>
            <person name="Katherine M.D."/>
            <person name="Daniel N.R."/>
        </authorList>
    </citation>
    <scope>NUCLEOTIDE SEQUENCE [LARGE SCALE GENOMIC DNA]</scope>
    <source>
        <strain evidence="3">UW-LDO-IC</strain>
    </source>
</reference>
<feature type="transmembrane region" description="Helical" evidence="2">
    <location>
        <begin position="26"/>
        <end position="45"/>
    </location>
</feature>
<accession>A0A369XFN0</accession>
<name>A0A369XFN0_9PROT</name>
<dbReference type="EMBL" id="QPGA01000072">
    <property type="protein sequence ID" value="RDE48901.1"/>
    <property type="molecule type" value="Genomic_DNA"/>
</dbReference>
<evidence type="ECO:0000256" key="2">
    <source>
        <dbReference type="SAM" id="Phobius"/>
    </source>
</evidence>
<evidence type="ECO:0000256" key="1">
    <source>
        <dbReference type="SAM" id="MobiDB-lite"/>
    </source>
</evidence>
<evidence type="ECO:0008006" key="5">
    <source>
        <dbReference type="Google" id="ProtNLM"/>
    </source>
</evidence>
<proteinExistence type="predicted"/>